<gene>
    <name evidence="1" type="ORF">RRG08_022402</name>
</gene>
<evidence type="ECO:0000313" key="1">
    <source>
        <dbReference type="EMBL" id="KAK3760995.1"/>
    </source>
</evidence>
<name>A0AAE1D8T7_9GAST</name>
<dbReference type="AlphaFoldDB" id="A0AAE1D8T7"/>
<keyword evidence="2" id="KW-1185">Reference proteome</keyword>
<organism evidence="1 2">
    <name type="scientific">Elysia crispata</name>
    <name type="common">lettuce slug</name>
    <dbReference type="NCBI Taxonomy" id="231223"/>
    <lineage>
        <taxon>Eukaryota</taxon>
        <taxon>Metazoa</taxon>
        <taxon>Spiralia</taxon>
        <taxon>Lophotrochozoa</taxon>
        <taxon>Mollusca</taxon>
        <taxon>Gastropoda</taxon>
        <taxon>Heterobranchia</taxon>
        <taxon>Euthyneura</taxon>
        <taxon>Panpulmonata</taxon>
        <taxon>Sacoglossa</taxon>
        <taxon>Placobranchoidea</taxon>
        <taxon>Plakobranchidae</taxon>
        <taxon>Elysia</taxon>
    </lineage>
</organism>
<evidence type="ECO:0000313" key="2">
    <source>
        <dbReference type="Proteomes" id="UP001283361"/>
    </source>
</evidence>
<proteinExistence type="predicted"/>
<dbReference type="EMBL" id="JAWDGP010004927">
    <property type="protein sequence ID" value="KAK3760995.1"/>
    <property type="molecule type" value="Genomic_DNA"/>
</dbReference>
<accession>A0AAE1D8T7</accession>
<reference evidence="1" key="1">
    <citation type="journal article" date="2023" name="G3 (Bethesda)">
        <title>A reference genome for the long-term kleptoplast-retaining sea slug Elysia crispata morphotype clarki.</title>
        <authorList>
            <person name="Eastman K.E."/>
            <person name="Pendleton A.L."/>
            <person name="Shaikh M.A."/>
            <person name="Suttiyut T."/>
            <person name="Ogas R."/>
            <person name="Tomko P."/>
            <person name="Gavelis G."/>
            <person name="Widhalm J.R."/>
            <person name="Wisecaver J.H."/>
        </authorList>
    </citation>
    <scope>NUCLEOTIDE SEQUENCE</scope>
    <source>
        <strain evidence="1">ECLA1</strain>
    </source>
</reference>
<comment type="caution">
    <text evidence="1">The sequence shown here is derived from an EMBL/GenBank/DDBJ whole genome shotgun (WGS) entry which is preliminary data.</text>
</comment>
<dbReference type="Proteomes" id="UP001283361">
    <property type="component" value="Unassembled WGS sequence"/>
</dbReference>
<protein>
    <submittedName>
        <fullName evidence="1">Uncharacterized protein</fullName>
    </submittedName>
</protein>
<sequence>MFEILAEASAMALALVLKAHLGNDVWSPGRTCLEYPSKLPAAPGTAMIDKCGVSFVCTVPCQMGGKVDIPSHIGSQVTKDELYLATNISLILAEPNPTQYCCVLSLVAISVWRGASHPVPTTPPDSPSITITALPSL</sequence>